<keyword evidence="8" id="KW-1185">Reference proteome</keyword>
<feature type="non-terminal residue" evidence="7">
    <location>
        <position position="314"/>
    </location>
</feature>
<dbReference type="AlphaFoldDB" id="A0AAD3E0V2"/>
<dbReference type="Proteomes" id="UP001054857">
    <property type="component" value="Unassembled WGS sequence"/>
</dbReference>
<dbReference type="GO" id="GO:0006457">
    <property type="term" value="P:protein folding"/>
    <property type="evidence" value="ECO:0007669"/>
    <property type="project" value="TreeGrafter"/>
</dbReference>
<dbReference type="EMBL" id="BMAR01000037">
    <property type="protein sequence ID" value="GFR50412.1"/>
    <property type="molecule type" value="Genomic_DNA"/>
</dbReference>
<keyword evidence="1" id="KW-0479">Metal-binding</keyword>
<keyword evidence="2 4" id="KW-0863">Zinc-finger</keyword>
<dbReference type="GO" id="GO:0051087">
    <property type="term" value="F:protein-folding chaperone binding"/>
    <property type="evidence" value="ECO:0007669"/>
    <property type="project" value="TreeGrafter"/>
</dbReference>
<evidence type="ECO:0000256" key="3">
    <source>
        <dbReference type="ARBA" id="ARBA00022833"/>
    </source>
</evidence>
<feature type="domain" description="DNL-type" evidence="6">
    <location>
        <begin position="196"/>
        <end position="295"/>
    </location>
</feature>
<evidence type="ECO:0000256" key="4">
    <source>
        <dbReference type="PROSITE-ProRule" id="PRU00834"/>
    </source>
</evidence>
<name>A0AAD3E0V2_9CHLO</name>
<dbReference type="InterPro" id="IPR024158">
    <property type="entry name" value="Mt_import_TIM15"/>
</dbReference>
<evidence type="ECO:0000256" key="5">
    <source>
        <dbReference type="SAM" id="MobiDB-lite"/>
    </source>
</evidence>
<organism evidence="7 8">
    <name type="scientific">Astrephomene gubernaculifera</name>
    <dbReference type="NCBI Taxonomy" id="47775"/>
    <lineage>
        <taxon>Eukaryota</taxon>
        <taxon>Viridiplantae</taxon>
        <taxon>Chlorophyta</taxon>
        <taxon>core chlorophytes</taxon>
        <taxon>Chlorophyceae</taxon>
        <taxon>CS clade</taxon>
        <taxon>Chlamydomonadales</taxon>
        <taxon>Astrephomenaceae</taxon>
        <taxon>Astrephomene</taxon>
    </lineage>
</organism>
<protein>
    <recommendedName>
        <fullName evidence="6">DNL-type domain-containing protein</fullName>
    </recommendedName>
</protein>
<dbReference type="PANTHER" id="PTHR20922">
    <property type="entry name" value="DNL-TYPE ZINC FINGER PROTEIN"/>
    <property type="match status" value="1"/>
</dbReference>
<reference evidence="7 8" key="1">
    <citation type="journal article" date="2021" name="Sci. Rep.">
        <title>Genome sequencing of the multicellular alga Astrephomene provides insights into convergent evolution of germ-soma differentiation.</title>
        <authorList>
            <person name="Yamashita S."/>
            <person name="Yamamoto K."/>
            <person name="Matsuzaki R."/>
            <person name="Suzuki S."/>
            <person name="Yamaguchi H."/>
            <person name="Hirooka S."/>
            <person name="Minakuchi Y."/>
            <person name="Miyagishima S."/>
            <person name="Kawachi M."/>
            <person name="Toyoda A."/>
            <person name="Nozaki H."/>
        </authorList>
    </citation>
    <scope>NUCLEOTIDE SEQUENCE [LARGE SCALE GENOMIC DNA]</scope>
    <source>
        <strain evidence="7 8">NIES-4017</strain>
    </source>
</reference>
<evidence type="ECO:0000259" key="6">
    <source>
        <dbReference type="PROSITE" id="PS51501"/>
    </source>
</evidence>
<evidence type="ECO:0000256" key="1">
    <source>
        <dbReference type="ARBA" id="ARBA00022723"/>
    </source>
</evidence>
<evidence type="ECO:0000313" key="8">
    <source>
        <dbReference type="Proteomes" id="UP001054857"/>
    </source>
</evidence>
<dbReference type="GO" id="GO:0030150">
    <property type="term" value="P:protein import into mitochondrial matrix"/>
    <property type="evidence" value="ECO:0007669"/>
    <property type="project" value="TreeGrafter"/>
</dbReference>
<dbReference type="PANTHER" id="PTHR20922:SF13">
    <property type="entry name" value="DNL-TYPE ZINC FINGER PROTEIN"/>
    <property type="match status" value="1"/>
</dbReference>
<dbReference type="Pfam" id="PF05180">
    <property type="entry name" value="zf-DNL"/>
    <property type="match status" value="1"/>
</dbReference>
<dbReference type="InterPro" id="IPR007853">
    <property type="entry name" value="Znf_DNL-typ"/>
</dbReference>
<dbReference type="GO" id="GO:0008270">
    <property type="term" value="F:zinc ion binding"/>
    <property type="evidence" value="ECO:0007669"/>
    <property type="project" value="UniProtKB-KW"/>
</dbReference>
<keyword evidence="3" id="KW-0862">Zinc</keyword>
<dbReference type="GO" id="GO:0050821">
    <property type="term" value="P:protein stabilization"/>
    <property type="evidence" value="ECO:0007669"/>
    <property type="project" value="TreeGrafter"/>
</dbReference>
<dbReference type="PROSITE" id="PS51501">
    <property type="entry name" value="ZF_DNL"/>
    <property type="match status" value="1"/>
</dbReference>
<proteinExistence type="predicted"/>
<gene>
    <name evidence="7" type="ORF">Agub_g12629</name>
</gene>
<evidence type="ECO:0000256" key="2">
    <source>
        <dbReference type="ARBA" id="ARBA00022771"/>
    </source>
</evidence>
<feature type="region of interest" description="Disordered" evidence="5">
    <location>
        <begin position="254"/>
        <end position="286"/>
    </location>
</feature>
<dbReference type="GO" id="GO:0005739">
    <property type="term" value="C:mitochondrion"/>
    <property type="evidence" value="ECO:0007669"/>
    <property type="project" value="TreeGrafter"/>
</dbReference>
<sequence>MLLKTLNPGPRSLGRRAVLVSACASPSTSGHREPVRPVALPSGTLWLLDALQDQYYNVRGPAFVIPRVEEREAAQDSVRPFRAKYLRNKPLPAHRPRPSDGGPTALSLINQAIAEHPTALTLISHGPLLDVDVEVAQAPSVGAAADGEMAALGAAAAATMQASRCTGIVHVPSIDGDEEAAAGGAEGELYRTSSTSPRRTKMLRFTCLANGCRAVNIKPVSPASFTAGTVCAQCARCSAWHLIRDHLGLWDPSRRRTTRHRHGGSSGTRHRDAGGTDGGAAADPDGVADEVAGSLAAGEVPEPLRLSAEEVEFF</sequence>
<accession>A0AAD3E0V2</accession>
<comment type="caution">
    <text evidence="7">The sequence shown here is derived from an EMBL/GenBank/DDBJ whole genome shotgun (WGS) entry which is preliminary data.</text>
</comment>
<evidence type="ECO:0000313" key="7">
    <source>
        <dbReference type="EMBL" id="GFR50412.1"/>
    </source>
</evidence>